<proteinExistence type="predicted"/>
<name>A0A1R2CVT0_9CILI</name>
<dbReference type="PROSITE" id="PS50053">
    <property type="entry name" value="UBIQUITIN_2"/>
    <property type="match status" value="1"/>
</dbReference>
<reference evidence="2 3" key="1">
    <citation type="submission" date="2016-11" db="EMBL/GenBank/DDBJ databases">
        <title>The macronuclear genome of Stentor coeruleus: a giant cell with tiny introns.</title>
        <authorList>
            <person name="Slabodnick M."/>
            <person name="Ruby J.G."/>
            <person name="Reiff S.B."/>
            <person name="Swart E.C."/>
            <person name="Gosai S."/>
            <person name="Prabakaran S."/>
            <person name="Witkowska E."/>
            <person name="Larue G.E."/>
            <person name="Fisher S."/>
            <person name="Freeman R.M."/>
            <person name="Gunawardena J."/>
            <person name="Chu W."/>
            <person name="Stover N.A."/>
            <person name="Gregory B.D."/>
            <person name="Nowacki M."/>
            <person name="Derisi J."/>
            <person name="Roy S.W."/>
            <person name="Marshall W.F."/>
            <person name="Sood P."/>
        </authorList>
    </citation>
    <scope>NUCLEOTIDE SEQUENCE [LARGE SCALE GENOMIC DNA]</scope>
    <source>
        <strain evidence="2">WM001</strain>
    </source>
</reference>
<sequence>MEIRIQPSEYFMSDPFTISVPYTETLENTFYTITLTLNNYQVKEMNLFYKGRKLGPMNAKLNTFGLSDGETVELRKASSSCCVLI</sequence>
<gene>
    <name evidence="2" type="ORF">SteCoe_3931</name>
</gene>
<organism evidence="2 3">
    <name type="scientific">Stentor coeruleus</name>
    <dbReference type="NCBI Taxonomy" id="5963"/>
    <lineage>
        <taxon>Eukaryota</taxon>
        <taxon>Sar</taxon>
        <taxon>Alveolata</taxon>
        <taxon>Ciliophora</taxon>
        <taxon>Postciliodesmatophora</taxon>
        <taxon>Heterotrichea</taxon>
        <taxon>Heterotrichida</taxon>
        <taxon>Stentoridae</taxon>
        <taxon>Stentor</taxon>
    </lineage>
</organism>
<dbReference type="AlphaFoldDB" id="A0A1R2CVT0"/>
<evidence type="ECO:0000259" key="1">
    <source>
        <dbReference type="PROSITE" id="PS50053"/>
    </source>
</evidence>
<dbReference type="InterPro" id="IPR000626">
    <property type="entry name" value="Ubiquitin-like_dom"/>
</dbReference>
<feature type="domain" description="Ubiquitin-like" evidence="1">
    <location>
        <begin position="1"/>
        <end position="74"/>
    </location>
</feature>
<keyword evidence="3" id="KW-1185">Reference proteome</keyword>
<evidence type="ECO:0000313" key="3">
    <source>
        <dbReference type="Proteomes" id="UP000187209"/>
    </source>
</evidence>
<protein>
    <recommendedName>
        <fullName evidence="1">Ubiquitin-like domain-containing protein</fullName>
    </recommendedName>
</protein>
<comment type="caution">
    <text evidence="2">The sequence shown here is derived from an EMBL/GenBank/DDBJ whole genome shotgun (WGS) entry which is preliminary data.</text>
</comment>
<dbReference type="Proteomes" id="UP000187209">
    <property type="component" value="Unassembled WGS sequence"/>
</dbReference>
<evidence type="ECO:0000313" key="2">
    <source>
        <dbReference type="EMBL" id="OMJ93117.1"/>
    </source>
</evidence>
<accession>A0A1R2CVT0</accession>
<dbReference type="EMBL" id="MPUH01000048">
    <property type="protein sequence ID" value="OMJ93117.1"/>
    <property type="molecule type" value="Genomic_DNA"/>
</dbReference>